<accession>A0A2S4PVS3</accession>
<proteinExistence type="predicted"/>
<sequence length="198" mass="21824">MKTASSPQNSTISLIDAGAAGYSTAEYGQYQAFTTSIQFFPIDSTQTIEIKFGIGTENSDGLITIPTPIGNCSFHLLNSNTPFLLSMKDINVRRAIFDNLHYLAGLKNGCKILIVRLFGHAFLQQGPTYNRSLGITIKEVSIEAAQIMGIVEWYQKLLRRAYNIVKEDKKSTQKSLTLQMSLEAINNTAGIESIVPIL</sequence>
<keyword evidence="2" id="KW-1185">Reference proteome</keyword>
<name>A0A2S4PVS3_9PEZI</name>
<organism evidence="1 2">
    <name type="scientific">Erysiphe pulchra</name>
    <dbReference type="NCBI Taxonomy" id="225359"/>
    <lineage>
        <taxon>Eukaryota</taxon>
        <taxon>Fungi</taxon>
        <taxon>Dikarya</taxon>
        <taxon>Ascomycota</taxon>
        <taxon>Pezizomycotina</taxon>
        <taxon>Leotiomycetes</taxon>
        <taxon>Erysiphales</taxon>
        <taxon>Erysiphaceae</taxon>
        <taxon>Erysiphe</taxon>
    </lineage>
</organism>
<dbReference type="Proteomes" id="UP000237438">
    <property type="component" value="Unassembled WGS sequence"/>
</dbReference>
<dbReference type="EMBL" id="PEDP01000406">
    <property type="protein sequence ID" value="POS86124.1"/>
    <property type="molecule type" value="Genomic_DNA"/>
</dbReference>
<evidence type="ECO:0000313" key="2">
    <source>
        <dbReference type="Proteomes" id="UP000237438"/>
    </source>
</evidence>
<protein>
    <submittedName>
        <fullName evidence="1">Uncharacterized protein</fullName>
    </submittedName>
</protein>
<comment type="caution">
    <text evidence="1">The sequence shown here is derived from an EMBL/GenBank/DDBJ whole genome shotgun (WGS) entry which is preliminary data.</text>
</comment>
<dbReference type="OrthoDB" id="3787579at2759"/>
<reference evidence="1 2" key="1">
    <citation type="submission" date="2017-10" db="EMBL/GenBank/DDBJ databases">
        <title>Development of genomic resources for the powdery mildew, Erysiphe pulchra.</title>
        <authorList>
            <person name="Wadl P.A."/>
            <person name="Mack B.M."/>
            <person name="Moore G."/>
            <person name="Beltz S.B."/>
        </authorList>
    </citation>
    <scope>NUCLEOTIDE SEQUENCE [LARGE SCALE GENOMIC DNA]</scope>
    <source>
        <strain evidence="1">Cflorida</strain>
    </source>
</reference>
<gene>
    <name evidence="1" type="ORF">EPUL_002953</name>
</gene>
<evidence type="ECO:0000313" key="1">
    <source>
        <dbReference type="EMBL" id="POS86124.1"/>
    </source>
</evidence>
<dbReference type="AlphaFoldDB" id="A0A2S4PVS3"/>